<accession>A0A0F3PI58</accession>
<proteinExistence type="predicted"/>
<reference evidence="1 2" key="1">
    <citation type="submission" date="2015-01" db="EMBL/GenBank/DDBJ databases">
        <title>Genome Sequencing of Rickettsiales.</title>
        <authorList>
            <person name="Daugherty S.C."/>
            <person name="Su Q."/>
            <person name="Abolude K."/>
            <person name="Beier-Sexton M."/>
            <person name="Carlyon J.A."/>
            <person name="Carter R."/>
            <person name="Day N.P."/>
            <person name="Dumler S.J."/>
            <person name="Dyachenko V."/>
            <person name="Godinez A."/>
            <person name="Kurtti T.J."/>
            <person name="Lichay M."/>
            <person name="Mullins K.E."/>
            <person name="Ott S."/>
            <person name="Pappas-Brown V."/>
            <person name="Paris D.H."/>
            <person name="Patel P."/>
            <person name="Richards A.L."/>
            <person name="Sadzewicz L."/>
            <person name="Sears K."/>
            <person name="Seidman D."/>
            <person name="Sengamalay N."/>
            <person name="Stenos J."/>
            <person name="Tallon L.J."/>
            <person name="Vincent G."/>
            <person name="Fraser C.M."/>
            <person name="Munderloh U."/>
            <person name="Dunning-Hotopp J.C."/>
        </authorList>
    </citation>
    <scope>NUCLEOTIDE SEQUENCE [LARGE SCALE GENOMIC DNA]</scope>
    <source>
        <strain evidence="1 2">CRT53-1</strain>
    </source>
</reference>
<sequence>MCQKGTNKEVCFYIETARLKNCILGLIKSEVSKRNELILVFLAQ</sequence>
<dbReference type="AlphaFoldDB" id="A0A0F3PI58"/>
<name>A0A0F3PI58_ANAPH</name>
<evidence type="ECO:0000313" key="1">
    <source>
        <dbReference type="EMBL" id="KJV79988.1"/>
    </source>
</evidence>
<dbReference type="PATRIC" id="fig|1359157.3.peg.1549"/>
<organism evidence="1 2">
    <name type="scientific">Anaplasma phagocytophilum str. CRT53-1</name>
    <dbReference type="NCBI Taxonomy" id="1359157"/>
    <lineage>
        <taxon>Bacteria</taxon>
        <taxon>Pseudomonadati</taxon>
        <taxon>Pseudomonadota</taxon>
        <taxon>Alphaproteobacteria</taxon>
        <taxon>Rickettsiales</taxon>
        <taxon>Anaplasmataceae</taxon>
        <taxon>Anaplasma</taxon>
        <taxon>phagocytophilum group</taxon>
    </lineage>
</organism>
<comment type="caution">
    <text evidence="1">The sequence shown here is derived from an EMBL/GenBank/DDBJ whole genome shotgun (WGS) entry which is preliminary data.</text>
</comment>
<evidence type="ECO:0000313" key="2">
    <source>
        <dbReference type="Proteomes" id="UP000033722"/>
    </source>
</evidence>
<gene>
    <name evidence="1" type="ORF">APHCRT_1619</name>
</gene>
<dbReference type="Proteomes" id="UP000033722">
    <property type="component" value="Unassembled WGS sequence"/>
</dbReference>
<dbReference type="EMBL" id="LAOD01000041">
    <property type="protein sequence ID" value="KJV79988.1"/>
    <property type="molecule type" value="Genomic_DNA"/>
</dbReference>
<protein>
    <submittedName>
        <fullName evidence="1">Uncharacterized protein</fullName>
    </submittedName>
</protein>